<accession>A0A1H7GFY9</accession>
<dbReference type="Gene3D" id="2.60.40.10">
    <property type="entry name" value="Immunoglobulins"/>
    <property type="match status" value="1"/>
</dbReference>
<evidence type="ECO:0000256" key="3">
    <source>
        <dbReference type="ARBA" id="ARBA00012744"/>
    </source>
</evidence>
<feature type="domain" description="Fibronectin type III-like" evidence="8">
    <location>
        <begin position="682"/>
        <end position="751"/>
    </location>
</feature>
<keyword evidence="5 7" id="KW-0378">Hydrolase</keyword>
<dbReference type="InterPro" id="IPR002772">
    <property type="entry name" value="Glyco_hydro_3_C"/>
</dbReference>
<dbReference type="Gene3D" id="3.20.20.300">
    <property type="entry name" value="Glycoside hydrolase, family 3, N-terminal domain"/>
    <property type="match status" value="1"/>
</dbReference>
<dbReference type="InterPro" id="IPR036881">
    <property type="entry name" value="Glyco_hydro_3_C_sf"/>
</dbReference>
<comment type="catalytic activity">
    <reaction evidence="1">
        <text>Hydrolysis of terminal, non-reducing beta-D-glucosyl residues with release of beta-D-glucose.</text>
        <dbReference type="EC" id="3.2.1.21"/>
    </reaction>
</comment>
<evidence type="ECO:0000256" key="4">
    <source>
        <dbReference type="ARBA" id="ARBA00022729"/>
    </source>
</evidence>
<dbReference type="Pfam" id="PF14310">
    <property type="entry name" value="Fn3-like"/>
    <property type="match status" value="1"/>
</dbReference>
<dbReference type="PROSITE" id="PS00775">
    <property type="entry name" value="GLYCOSYL_HYDROL_F3"/>
    <property type="match status" value="1"/>
</dbReference>
<keyword evidence="10" id="KW-1185">Reference proteome</keyword>
<dbReference type="EMBL" id="FNZR01000001">
    <property type="protein sequence ID" value="SEK37039.1"/>
    <property type="molecule type" value="Genomic_DNA"/>
</dbReference>
<dbReference type="InterPro" id="IPR036962">
    <property type="entry name" value="Glyco_hydro_3_N_sf"/>
</dbReference>
<dbReference type="GO" id="GO:0008422">
    <property type="term" value="F:beta-glucosidase activity"/>
    <property type="evidence" value="ECO:0007669"/>
    <property type="project" value="UniProtKB-EC"/>
</dbReference>
<dbReference type="SUPFAM" id="SSF51445">
    <property type="entry name" value="(Trans)glycosidases"/>
    <property type="match status" value="1"/>
</dbReference>
<dbReference type="PANTHER" id="PTHR30620:SF16">
    <property type="entry name" value="LYSOSOMAL BETA GLUCOSIDASE"/>
    <property type="match status" value="1"/>
</dbReference>
<dbReference type="InterPro" id="IPR026891">
    <property type="entry name" value="Fn3-like"/>
</dbReference>
<keyword evidence="6 7" id="KW-0326">Glycosidase</keyword>
<dbReference type="FunFam" id="2.60.40.10:FF:000495">
    <property type="entry name" value="Periplasmic beta-glucosidase"/>
    <property type="match status" value="1"/>
</dbReference>
<evidence type="ECO:0000313" key="10">
    <source>
        <dbReference type="Proteomes" id="UP000198916"/>
    </source>
</evidence>
<evidence type="ECO:0000256" key="7">
    <source>
        <dbReference type="RuleBase" id="RU361161"/>
    </source>
</evidence>
<dbReference type="PRINTS" id="PR00133">
    <property type="entry name" value="GLHYDRLASE3"/>
</dbReference>
<gene>
    <name evidence="9" type="ORF">SAMN05421740_101677</name>
</gene>
<proteinExistence type="inferred from homology"/>
<reference evidence="10" key="1">
    <citation type="submission" date="2016-10" db="EMBL/GenBank/DDBJ databases">
        <authorList>
            <person name="Varghese N."/>
            <person name="Submissions S."/>
        </authorList>
    </citation>
    <scope>NUCLEOTIDE SEQUENCE [LARGE SCALE GENOMIC DNA]</scope>
    <source>
        <strain evidence="10">Jip14</strain>
    </source>
</reference>
<dbReference type="OrthoDB" id="9758670at2"/>
<dbReference type="SUPFAM" id="SSF52279">
    <property type="entry name" value="Beta-D-glucan exohydrolase, C-terminal domain"/>
    <property type="match status" value="1"/>
</dbReference>
<dbReference type="PANTHER" id="PTHR30620">
    <property type="entry name" value="PERIPLASMIC BETA-GLUCOSIDASE-RELATED"/>
    <property type="match status" value="1"/>
</dbReference>
<evidence type="ECO:0000313" key="9">
    <source>
        <dbReference type="EMBL" id="SEK37039.1"/>
    </source>
</evidence>
<dbReference type="InterPro" id="IPR019800">
    <property type="entry name" value="Glyco_hydro_3_AS"/>
</dbReference>
<dbReference type="Pfam" id="PF00933">
    <property type="entry name" value="Glyco_hydro_3"/>
    <property type="match status" value="1"/>
</dbReference>
<evidence type="ECO:0000256" key="5">
    <source>
        <dbReference type="ARBA" id="ARBA00022801"/>
    </source>
</evidence>
<dbReference type="EC" id="3.2.1.21" evidence="3"/>
<dbReference type="InterPro" id="IPR013783">
    <property type="entry name" value="Ig-like_fold"/>
</dbReference>
<evidence type="ECO:0000259" key="8">
    <source>
        <dbReference type="SMART" id="SM01217"/>
    </source>
</evidence>
<dbReference type="FunFam" id="3.20.20.300:FF:000007">
    <property type="entry name" value="Lysosomal beta glucosidase"/>
    <property type="match status" value="1"/>
</dbReference>
<dbReference type="STRING" id="332977.SAMN05421740_101677"/>
<sequence length="769" mass="85501">MKSFTLAAALSLLTANQEIGIDERVEAILQKLTLEEKVGQMTQVTLDVLTKGPNVFASDEPLVLDPQQLDIAFAKYKVGSVLNTANNRARTVDVWNEIIGQIQQKAIQETGIPIIYGIDAIHGVTYTAGATFFPQQIGIAATWDTAFARKGSEITAYETRASAIPWNFSPLLDVARDPRWPRMWETYGEDVYLVAKMGEASIKGYEGPDNDLSSPKAVASTIKHFPAYGAERSGKDRTPTWFSEVQFREYFLDGYKVAIQAGAHSIMINSGVINGLPVHANPRLLTKLLREELGFKGVIVTDWADIENIHNRDKAASSHKEAVKLAINAGIDMSMVPYNFNFCDHLIALVKEGEVSMARIDDAVRRILRLKVELGLFEKPMPAKTDYPEFASAQAQQEAFNAAAESITLLKNKDNFLPLKPGNKLLVTGPNAHSMRTLNGGWSYSWQGEKVYEFSSAYHTIYDAIRLENGEANTTYVAGVSYKDDGDWYEEHQIDIDAAVTAAQGVDAVILCLGENSYTESVGNFNDLYISENQEKLALALIATGKPIVLVLNEGRPRLIRRFEAGMQAVIQAYLPGNYGGDALSAILFGQINPSGKLPYSYPKYPNALITYDYKPSEVQTVMDGVYNYQNSVEFQYPFGHGLSYTEFVYSSLTLDRKTIAPDEDFTVNVTVTNTGGRAGKEVVQLYTSDEYATITPDNKRLRGFEKIELQPGESRQVIFKLNGKDLSFVDYELHRITEEGKFIVTIGDESQTINVTKTKIFDTYNRIF</sequence>
<dbReference type="InterPro" id="IPR017853">
    <property type="entry name" value="GH"/>
</dbReference>
<evidence type="ECO:0000256" key="6">
    <source>
        <dbReference type="ARBA" id="ARBA00023295"/>
    </source>
</evidence>
<dbReference type="GO" id="GO:0009251">
    <property type="term" value="P:glucan catabolic process"/>
    <property type="evidence" value="ECO:0007669"/>
    <property type="project" value="TreeGrafter"/>
</dbReference>
<dbReference type="InterPro" id="IPR001764">
    <property type="entry name" value="Glyco_hydro_3_N"/>
</dbReference>
<name>A0A1H7GFY9_9SPHI</name>
<dbReference type="Proteomes" id="UP000198916">
    <property type="component" value="Unassembled WGS sequence"/>
</dbReference>
<dbReference type="InterPro" id="IPR051915">
    <property type="entry name" value="Cellulose_Degrad_GH3"/>
</dbReference>
<dbReference type="SMART" id="SM01217">
    <property type="entry name" value="Fn3_like"/>
    <property type="match status" value="1"/>
</dbReference>
<comment type="similarity">
    <text evidence="2 7">Belongs to the glycosyl hydrolase 3 family.</text>
</comment>
<dbReference type="Gene3D" id="3.40.50.1700">
    <property type="entry name" value="Glycoside hydrolase family 3 C-terminal domain"/>
    <property type="match status" value="1"/>
</dbReference>
<keyword evidence="4" id="KW-0732">Signal</keyword>
<dbReference type="RefSeq" id="WP_090602723.1">
    <property type="nucleotide sequence ID" value="NZ_FNZR01000001.1"/>
</dbReference>
<dbReference type="AlphaFoldDB" id="A0A1H7GFY9"/>
<protein>
    <recommendedName>
        <fullName evidence="3">beta-glucosidase</fullName>
        <ecNumber evidence="3">3.2.1.21</ecNumber>
    </recommendedName>
</protein>
<dbReference type="Pfam" id="PF01915">
    <property type="entry name" value="Glyco_hydro_3_C"/>
    <property type="match status" value="1"/>
</dbReference>
<evidence type="ECO:0000256" key="2">
    <source>
        <dbReference type="ARBA" id="ARBA00005336"/>
    </source>
</evidence>
<evidence type="ECO:0000256" key="1">
    <source>
        <dbReference type="ARBA" id="ARBA00000448"/>
    </source>
</evidence>
<organism evidence="9 10">
    <name type="scientific">Parapedobacter koreensis</name>
    <dbReference type="NCBI Taxonomy" id="332977"/>
    <lineage>
        <taxon>Bacteria</taxon>
        <taxon>Pseudomonadati</taxon>
        <taxon>Bacteroidota</taxon>
        <taxon>Sphingobacteriia</taxon>
        <taxon>Sphingobacteriales</taxon>
        <taxon>Sphingobacteriaceae</taxon>
        <taxon>Parapedobacter</taxon>
    </lineage>
</organism>